<evidence type="ECO:0000313" key="3">
    <source>
        <dbReference type="EMBL" id="AHZ01615.1"/>
    </source>
</evidence>
<keyword evidence="3" id="KW-0496">Mitochondrion</keyword>
<keyword evidence="1" id="KW-0472">Membrane</keyword>
<proteinExistence type="predicted"/>
<dbReference type="AlphaFoldDB" id="A0A0B4MIF2"/>
<gene>
    <name evidence="3" type="primary">ATP8</name>
</gene>
<dbReference type="EMBL" id="KJ189201">
    <property type="protein sequence ID" value="AHZ01615.1"/>
    <property type="molecule type" value="Genomic_DNA"/>
</dbReference>
<accession>A0A0B4MIF2</accession>
<organism evidence="3">
    <name type="scientific">Clonopsis sp. androgenes-53</name>
    <dbReference type="NCBI Taxonomy" id="1496265"/>
    <lineage>
        <taxon>Eukaryota</taxon>
        <taxon>Metazoa</taxon>
        <taxon>Ecdysozoa</taxon>
        <taxon>Arthropoda</taxon>
        <taxon>Hexapoda</taxon>
        <taxon>Insecta</taxon>
        <taxon>Pterygota</taxon>
        <taxon>Neoptera</taxon>
        <taxon>Polyneoptera</taxon>
        <taxon>Phasmatodea</taxon>
        <taxon>Verophasmatodea</taxon>
        <taxon>Areolatae</taxon>
        <taxon>Bacilloidea</taxon>
        <taxon>Bacillidae</taxon>
        <taxon>Bacillinae</taxon>
        <taxon>Bacillini</taxon>
        <taxon>Clonopsis</taxon>
    </lineage>
</organism>
<feature type="transmembrane region" description="Helical" evidence="1">
    <location>
        <begin position="12"/>
        <end position="30"/>
    </location>
</feature>
<evidence type="ECO:0000256" key="1">
    <source>
        <dbReference type="SAM" id="Phobius"/>
    </source>
</evidence>
<keyword evidence="1" id="KW-0812">Transmembrane</keyword>
<name>A0A0B4MIF2_9NEOP</name>
<keyword evidence="1" id="KW-1133">Transmembrane helix</keyword>
<evidence type="ECO:0000313" key="2">
    <source>
        <dbReference type="EMBL" id="AHZ01611.1"/>
    </source>
</evidence>
<sequence length="52" mass="6556">MPQMTPMSWMLMYLYFLITMTLFIMMIYFNKTINEIKIIKLKKTNNEKNWKW</sequence>
<geneLocation type="mitochondrion" evidence="3"/>
<reference evidence="3" key="1">
    <citation type="submission" date="2014-01" db="EMBL/GenBank/DDBJ databases">
        <title>Speciation through androgenesis in the stick insect genus Clonopsis (Insecta, Phasmatodea).</title>
        <authorList>
            <person name="Milani L."/>
            <person name="Scali V."/>
            <person name="Passamonti M."/>
        </authorList>
    </citation>
    <scope>NUCLEOTIDE SEQUENCE</scope>
    <source>
        <strain evidence="2">MTAR43</strain>
        <strain evidence="3">MTAR47</strain>
    </source>
</reference>
<protein>
    <submittedName>
        <fullName evidence="3">ATP synthase 8</fullName>
    </submittedName>
</protein>
<dbReference type="EMBL" id="KJ189200">
    <property type="protein sequence ID" value="AHZ01611.1"/>
    <property type="molecule type" value="Genomic_DNA"/>
</dbReference>